<protein>
    <submittedName>
        <fullName evidence="4">Uncharacterized protein LOC106158945</fullName>
    </submittedName>
</protein>
<dbReference type="PANTHER" id="PTHR14905:SF7">
    <property type="entry name" value="VON WILLEBRAND FACTOR A DOMAIN-CONTAINING PROTEIN 7"/>
    <property type="match status" value="1"/>
</dbReference>
<evidence type="ECO:0000256" key="1">
    <source>
        <dbReference type="SAM" id="MobiDB-lite"/>
    </source>
</evidence>
<evidence type="ECO:0000313" key="3">
    <source>
        <dbReference type="Proteomes" id="UP000085678"/>
    </source>
</evidence>
<name>A0A1S3HWY5_LINAN</name>
<dbReference type="OrthoDB" id="6137227at2759"/>
<gene>
    <name evidence="4" type="primary">LOC106158945</name>
</gene>
<reference evidence="4" key="1">
    <citation type="submission" date="2025-08" db="UniProtKB">
        <authorList>
            <consortium name="RefSeq"/>
        </authorList>
    </citation>
    <scope>IDENTIFICATION</scope>
    <source>
        <tissue evidence="4">Gonads</tissue>
    </source>
</reference>
<keyword evidence="3" id="KW-1185">Reference proteome</keyword>
<dbReference type="KEGG" id="lak:106158945"/>
<organism evidence="3 4">
    <name type="scientific">Lingula anatina</name>
    <name type="common">Brachiopod</name>
    <name type="synonym">Lingula unguis</name>
    <dbReference type="NCBI Taxonomy" id="7574"/>
    <lineage>
        <taxon>Eukaryota</taxon>
        <taxon>Metazoa</taxon>
        <taxon>Spiralia</taxon>
        <taxon>Lophotrochozoa</taxon>
        <taxon>Brachiopoda</taxon>
        <taxon>Linguliformea</taxon>
        <taxon>Lingulata</taxon>
        <taxon>Lingulida</taxon>
        <taxon>Linguloidea</taxon>
        <taxon>Lingulidae</taxon>
        <taxon>Lingula</taxon>
    </lineage>
</organism>
<keyword evidence="2" id="KW-1133">Transmembrane helix</keyword>
<evidence type="ECO:0000313" key="4">
    <source>
        <dbReference type="RefSeq" id="XP_013390528.1"/>
    </source>
</evidence>
<dbReference type="InParanoid" id="A0A1S3HWY5"/>
<feature type="region of interest" description="Disordered" evidence="1">
    <location>
        <begin position="391"/>
        <end position="410"/>
    </location>
</feature>
<dbReference type="InterPro" id="IPR052577">
    <property type="entry name" value="VWA7"/>
</dbReference>
<accession>A0A1S3HWY5</accession>
<dbReference type="GeneID" id="106158945"/>
<dbReference type="AlphaFoldDB" id="A0A1S3HWY5"/>
<dbReference type="RefSeq" id="XP_013390528.1">
    <property type="nucleotide sequence ID" value="XM_013535074.1"/>
</dbReference>
<keyword evidence="2" id="KW-0812">Transmembrane</keyword>
<dbReference type="Proteomes" id="UP000085678">
    <property type="component" value="Unplaced"/>
</dbReference>
<feature type="transmembrane region" description="Helical" evidence="2">
    <location>
        <begin position="418"/>
        <end position="440"/>
    </location>
</feature>
<evidence type="ECO:0000256" key="2">
    <source>
        <dbReference type="SAM" id="Phobius"/>
    </source>
</evidence>
<keyword evidence="2" id="KW-0472">Membrane</keyword>
<sequence length="484" mass="51794">MWELRRISTGNIDLTVTGKSTFDFTHQLLEEDPVSGDFYEISGRPLAGSNTTVTLRVTEISVITGVHTLMLLDQYGQIIKTSILEQGVGKNTNAYRGSIVIPNQAFTLAINGTDRSGHTFQRLSTSTLLPVSIKLDIESLGTLFVHESMLIRFTLTNVGADGQFEVNATDDKHLLRPPLTQSFVLKQGENKTGSFTISGGSAVQITRVTFSAGLKGGDTNDRQLSVKTVSVTRRPTTLKPPDREPPSCTLISVDGNCTAAQINPCVCRLYRWSAVAEARDTDSGLATLNAGGISAAIPLISNFSVGDKNFINVNITATCCNPRVTINAGDLEGNLGQCVISFIDDTLALNYSSQQCITTTEMTTVTETTQATTDAPPTSDFKTTYHGFTQSTEELTSPSSLNSSLGAQSNADMKPTTIAAISVGASLGTIITVLLVLYVVKKTLAGKVSSQSIASKSANTWKDANAESSAEGRNYHKAHELYDI</sequence>
<dbReference type="PANTHER" id="PTHR14905">
    <property type="entry name" value="NG37"/>
    <property type="match status" value="1"/>
</dbReference>
<proteinExistence type="predicted"/>